<keyword evidence="8" id="KW-0255">Endonuclease</keyword>
<dbReference type="GO" id="GO:1990180">
    <property type="term" value="P:mitochondrial tRNA 3'-end processing"/>
    <property type="evidence" value="ECO:0007669"/>
    <property type="project" value="TreeGrafter"/>
</dbReference>
<keyword evidence="6" id="KW-0540">Nuclease</keyword>
<evidence type="ECO:0000256" key="8">
    <source>
        <dbReference type="ARBA" id="ARBA00022759"/>
    </source>
</evidence>
<evidence type="ECO:0000256" key="2">
    <source>
        <dbReference type="ARBA" id="ARBA00001947"/>
    </source>
</evidence>
<dbReference type="GO" id="GO:0005739">
    <property type="term" value="C:mitochondrion"/>
    <property type="evidence" value="ECO:0007669"/>
    <property type="project" value="TreeGrafter"/>
</dbReference>
<dbReference type="PANTHER" id="PTHR12553:SF49">
    <property type="entry name" value="ZINC PHOSPHODIESTERASE ELAC PROTEIN 2"/>
    <property type="match status" value="1"/>
</dbReference>
<dbReference type="PANTHER" id="PTHR12553">
    <property type="entry name" value="ZINC PHOSPHODIESTERASE ELAC PROTEIN 2"/>
    <property type="match status" value="1"/>
</dbReference>
<keyword evidence="7" id="KW-0479">Metal-binding</keyword>
<feature type="domain" description="Metallo-beta-lactamase" evidence="11">
    <location>
        <begin position="459"/>
        <end position="673"/>
    </location>
</feature>
<evidence type="ECO:0000256" key="3">
    <source>
        <dbReference type="ARBA" id="ARBA00007823"/>
    </source>
</evidence>
<dbReference type="Gene3D" id="3.60.15.10">
    <property type="entry name" value="Ribonuclease Z/Hydroxyacylglutathione hydrolase-like"/>
    <property type="match status" value="2"/>
</dbReference>
<dbReference type="AlphaFoldDB" id="A0A8K1FDX3"/>
<reference evidence="13" key="1">
    <citation type="submission" date="2019-03" db="EMBL/GenBank/DDBJ databases">
        <title>Long read genome sequence of the mycoparasitic Pythium oligandrum ATCC 38472 isolated from sugarbeet rhizosphere.</title>
        <authorList>
            <person name="Gaulin E."/>
        </authorList>
    </citation>
    <scope>NUCLEOTIDE SEQUENCE</scope>
    <source>
        <strain evidence="13">ATCC 38472_TT</strain>
    </source>
</reference>
<organism evidence="13 14">
    <name type="scientific">Pythium oligandrum</name>
    <name type="common">Mycoparasitic fungus</name>
    <dbReference type="NCBI Taxonomy" id="41045"/>
    <lineage>
        <taxon>Eukaryota</taxon>
        <taxon>Sar</taxon>
        <taxon>Stramenopiles</taxon>
        <taxon>Oomycota</taxon>
        <taxon>Peronosporomycetes</taxon>
        <taxon>Pythiales</taxon>
        <taxon>Pythiaceae</taxon>
        <taxon>Pythium</taxon>
    </lineage>
</organism>
<comment type="cofactor">
    <cofactor evidence="2">
        <name>Zn(2+)</name>
        <dbReference type="ChEBI" id="CHEBI:29105"/>
    </cofactor>
</comment>
<feature type="domain" description="tRNase Z endonuclease" evidence="12">
    <location>
        <begin position="6"/>
        <end position="65"/>
    </location>
</feature>
<comment type="catalytic activity">
    <reaction evidence="1">
        <text>Endonucleolytic cleavage of RNA, removing extra 3' nucleotides from tRNA precursor, generating 3' termini of tRNAs. A 3'-hydroxy group is left at the tRNA terminus and a 5'-phosphoryl group is left at the trailer molecule.</text>
        <dbReference type="EC" id="3.1.26.11"/>
    </reaction>
</comment>
<comment type="caution">
    <text evidence="13">The sequence shown here is derived from an EMBL/GenBank/DDBJ whole genome shotgun (WGS) entry which is preliminary data.</text>
</comment>
<dbReference type="OrthoDB" id="527344at2759"/>
<evidence type="ECO:0000256" key="5">
    <source>
        <dbReference type="ARBA" id="ARBA00022694"/>
    </source>
</evidence>
<evidence type="ECO:0000256" key="4">
    <source>
        <dbReference type="ARBA" id="ARBA00012477"/>
    </source>
</evidence>
<evidence type="ECO:0000256" key="9">
    <source>
        <dbReference type="ARBA" id="ARBA00022801"/>
    </source>
</evidence>
<evidence type="ECO:0000256" key="7">
    <source>
        <dbReference type="ARBA" id="ARBA00022723"/>
    </source>
</evidence>
<name>A0A8K1FDX3_PYTOL</name>
<gene>
    <name evidence="13" type="ORF">Poli38472_013194</name>
</gene>
<evidence type="ECO:0000256" key="10">
    <source>
        <dbReference type="ARBA" id="ARBA00022833"/>
    </source>
</evidence>
<evidence type="ECO:0000313" key="13">
    <source>
        <dbReference type="EMBL" id="TMW55303.1"/>
    </source>
</evidence>
<dbReference type="CDD" id="cd07718">
    <property type="entry name" value="RNaseZ_ELAC1_ELAC2-C-term-like_MBL-fold"/>
    <property type="match status" value="1"/>
</dbReference>
<evidence type="ECO:0000259" key="12">
    <source>
        <dbReference type="Pfam" id="PF13691"/>
    </source>
</evidence>
<accession>A0A8K1FDX3</accession>
<keyword evidence="14" id="KW-1185">Reference proteome</keyword>
<comment type="similarity">
    <text evidence="3">Belongs to the RNase Z family.</text>
</comment>
<dbReference type="EMBL" id="SPLM01000148">
    <property type="protein sequence ID" value="TMW55303.1"/>
    <property type="molecule type" value="Genomic_DNA"/>
</dbReference>
<evidence type="ECO:0000313" key="14">
    <source>
        <dbReference type="Proteomes" id="UP000794436"/>
    </source>
</evidence>
<keyword evidence="10" id="KW-0862">Zinc</keyword>
<keyword evidence="9" id="KW-0378">Hydrolase</keyword>
<dbReference type="SUPFAM" id="SSF56281">
    <property type="entry name" value="Metallo-hydrolase/oxidoreductase"/>
    <property type="match status" value="2"/>
</dbReference>
<evidence type="ECO:0000259" key="11">
    <source>
        <dbReference type="Pfam" id="PF12706"/>
    </source>
</evidence>
<dbReference type="InterPro" id="IPR027794">
    <property type="entry name" value="tRNase_Z_dom"/>
</dbReference>
<dbReference type="Pfam" id="PF13691">
    <property type="entry name" value="Lactamase_B_4"/>
    <property type="match status" value="1"/>
</dbReference>
<dbReference type="InterPro" id="IPR001279">
    <property type="entry name" value="Metallo-B-lactamas"/>
</dbReference>
<sequence>MVVHMQVLSVQSVEMAPSLMLATETQRFLFNVGDGTQRMCMEHHVRLAKLRNVFLTELRTHTLGGLPGMILTVSDTGKDAMYIHGPEGTSQYMHATRHFLFRPNFKLEAKDVPTKLGVIDHKPAYEDEEVKVYAIPVRARAGAKRKLNDTAVVTETGANDCVSYIVETLEQRGKFLVEKAVALGVPKGRLFGDLHKGKDVTLPDGRVVRSADCVSPSSPGAGCAIVACPSKNYVEELTTSPLYRRYQQHAATQDGKETMTQPELQLQVVYHLGDASVLQHPSYIEWIKRFGDDVEHVLLNYSGCPEKTVYRDSAKLQAQLHSVFPDAFPSNDYELRDAETPFTRRVDMPFTSKPVIIGESMLKYTLTPTVRRGFDATHCFQRLNYDEIQQSTASFRETLTQSEAAAATTADALAAHLIGRLTFLGTGCAIPSKYRNVTGILLEFPSNAADASAPWHGMMLDCGEGSLGQLYRYAQGDMTKYRALLKNLKCIWISHNHADHHLGIARILSQRTMEDEADEPLTIIGPTPVEWWLKEYAQVDPTIVGKYTYVDNFHFDQQDDRFTDSVPAAKLTRVWLQDALQISEFECVRVKHAFRAYAVVFTWQNALKIVFSGDCRPSDQLAEKAKDAFLFIHEATFEEGMDTEAKQKDHSTTAEAMAVGQKAHAKHLILTHFSQRYPKMPALDASGLDDAMCAMDLLSLRFSDLHRMASRMELCMQIVGMDEDDNAQDE</sequence>
<dbReference type="GO" id="GO:0042781">
    <property type="term" value="F:3'-tRNA processing endoribonuclease activity"/>
    <property type="evidence" value="ECO:0007669"/>
    <property type="project" value="UniProtKB-EC"/>
</dbReference>
<keyword evidence="5" id="KW-0819">tRNA processing</keyword>
<dbReference type="InterPro" id="IPR036866">
    <property type="entry name" value="RibonucZ/Hydroxyglut_hydro"/>
</dbReference>
<protein>
    <recommendedName>
        <fullName evidence="4">ribonuclease Z</fullName>
        <ecNumber evidence="4">3.1.26.11</ecNumber>
    </recommendedName>
</protein>
<proteinExistence type="inferred from homology"/>
<dbReference type="Proteomes" id="UP000794436">
    <property type="component" value="Unassembled WGS sequence"/>
</dbReference>
<evidence type="ECO:0000256" key="1">
    <source>
        <dbReference type="ARBA" id="ARBA00000402"/>
    </source>
</evidence>
<evidence type="ECO:0000256" key="6">
    <source>
        <dbReference type="ARBA" id="ARBA00022722"/>
    </source>
</evidence>
<dbReference type="Pfam" id="PF12706">
    <property type="entry name" value="Lactamase_B_2"/>
    <property type="match status" value="1"/>
</dbReference>
<dbReference type="GO" id="GO:0046872">
    <property type="term" value="F:metal ion binding"/>
    <property type="evidence" value="ECO:0007669"/>
    <property type="project" value="UniProtKB-KW"/>
</dbReference>
<dbReference type="InterPro" id="IPR047151">
    <property type="entry name" value="RNZ2-like"/>
</dbReference>
<dbReference type="EC" id="3.1.26.11" evidence="4"/>